<dbReference type="EMBL" id="MIGC01001048">
    <property type="protein sequence ID" value="PHJ23646.1"/>
    <property type="molecule type" value="Genomic_DNA"/>
</dbReference>
<dbReference type="GeneID" id="94425925"/>
<keyword evidence="2" id="KW-1185">Reference proteome</keyword>
<comment type="caution">
    <text evidence="1">The sequence shown here is derived from an EMBL/GenBank/DDBJ whole genome shotgun (WGS) entry which is preliminary data.</text>
</comment>
<dbReference type="AlphaFoldDB" id="A0A2C6L983"/>
<reference evidence="1 2" key="1">
    <citation type="journal article" date="2017" name="Int. J. Parasitol.">
        <title>The genome of the protozoan parasite Cystoisospora suis and a reverse vaccinology approach to identify vaccine candidates.</title>
        <authorList>
            <person name="Palmieri N."/>
            <person name="Shrestha A."/>
            <person name="Ruttkowski B."/>
            <person name="Beck T."/>
            <person name="Vogl C."/>
            <person name="Tomley F."/>
            <person name="Blake D.P."/>
            <person name="Joachim A."/>
        </authorList>
    </citation>
    <scope>NUCLEOTIDE SEQUENCE [LARGE SCALE GENOMIC DNA]</scope>
    <source>
        <strain evidence="1 2">Wien I</strain>
    </source>
</reference>
<sequence length="59" mass="7169">MRNHSISQWLTRCRRFRIHKGFDSRKHVVHNDIRNRVEDWITLDVLNEVCCNLVMSVSF</sequence>
<organism evidence="1 2">
    <name type="scientific">Cystoisospora suis</name>
    <dbReference type="NCBI Taxonomy" id="483139"/>
    <lineage>
        <taxon>Eukaryota</taxon>
        <taxon>Sar</taxon>
        <taxon>Alveolata</taxon>
        <taxon>Apicomplexa</taxon>
        <taxon>Conoidasida</taxon>
        <taxon>Coccidia</taxon>
        <taxon>Eucoccidiorida</taxon>
        <taxon>Eimeriorina</taxon>
        <taxon>Sarcocystidae</taxon>
        <taxon>Cystoisospora</taxon>
    </lineage>
</organism>
<proteinExistence type="predicted"/>
<evidence type="ECO:0000313" key="2">
    <source>
        <dbReference type="Proteomes" id="UP000221165"/>
    </source>
</evidence>
<dbReference type="Proteomes" id="UP000221165">
    <property type="component" value="Unassembled WGS sequence"/>
</dbReference>
<protein>
    <submittedName>
        <fullName evidence="1">Uncharacterized protein</fullName>
    </submittedName>
</protein>
<dbReference type="VEuPathDB" id="ToxoDB:CSUI_002514"/>
<evidence type="ECO:0000313" key="1">
    <source>
        <dbReference type="EMBL" id="PHJ23646.1"/>
    </source>
</evidence>
<gene>
    <name evidence="1" type="ORF">CSUI_002514</name>
</gene>
<accession>A0A2C6L983</accession>
<name>A0A2C6L983_9APIC</name>
<dbReference type="RefSeq" id="XP_067925321.1">
    <property type="nucleotide sequence ID" value="XM_068062714.1"/>
</dbReference>